<dbReference type="KEGG" id="nai:NECAME_00121"/>
<accession>W2U1S7</accession>
<keyword evidence="2" id="KW-1185">Reference proteome</keyword>
<dbReference type="AlphaFoldDB" id="W2U1S7"/>
<dbReference type="Proteomes" id="UP000053676">
    <property type="component" value="Unassembled WGS sequence"/>
</dbReference>
<dbReference type="EMBL" id="KI657455">
    <property type="protein sequence ID" value="ETN87262.1"/>
    <property type="molecule type" value="Genomic_DNA"/>
</dbReference>
<proteinExistence type="predicted"/>
<evidence type="ECO:0000313" key="1">
    <source>
        <dbReference type="EMBL" id="ETN87262.1"/>
    </source>
</evidence>
<reference evidence="2" key="1">
    <citation type="journal article" date="2014" name="Nat. Genet.">
        <title>Genome of the human hookworm Necator americanus.</title>
        <authorList>
            <person name="Tang Y.T."/>
            <person name="Gao X."/>
            <person name="Rosa B.A."/>
            <person name="Abubucker S."/>
            <person name="Hallsworth-Pepin K."/>
            <person name="Martin J."/>
            <person name="Tyagi R."/>
            <person name="Heizer E."/>
            <person name="Zhang X."/>
            <person name="Bhonagiri-Palsikar V."/>
            <person name="Minx P."/>
            <person name="Warren W.C."/>
            <person name="Wang Q."/>
            <person name="Zhan B."/>
            <person name="Hotez P.J."/>
            <person name="Sternberg P.W."/>
            <person name="Dougall A."/>
            <person name="Gaze S.T."/>
            <person name="Mulvenna J."/>
            <person name="Sotillo J."/>
            <person name="Ranganathan S."/>
            <person name="Rabelo E.M."/>
            <person name="Wilson R.K."/>
            <person name="Felgner P.L."/>
            <person name="Bethony J."/>
            <person name="Hawdon J.M."/>
            <person name="Gasser R.B."/>
            <person name="Loukas A."/>
            <person name="Mitreva M."/>
        </authorList>
    </citation>
    <scope>NUCLEOTIDE SEQUENCE [LARGE SCALE GENOMIC DNA]</scope>
</reference>
<name>W2U1S7_NECAM</name>
<sequence>MCEYVQSGIKIQSVSPKAMLVKVTFSSDDAMRTALVFDVFKHISVKTMMNITNMNGSTTLKIDYQT</sequence>
<evidence type="ECO:0000313" key="2">
    <source>
        <dbReference type="Proteomes" id="UP000053676"/>
    </source>
</evidence>
<organism evidence="1 2">
    <name type="scientific">Necator americanus</name>
    <name type="common">Human hookworm</name>
    <dbReference type="NCBI Taxonomy" id="51031"/>
    <lineage>
        <taxon>Eukaryota</taxon>
        <taxon>Metazoa</taxon>
        <taxon>Ecdysozoa</taxon>
        <taxon>Nematoda</taxon>
        <taxon>Chromadorea</taxon>
        <taxon>Rhabditida</taxon>
        <taxon>Rhabditina</taxon>
        <taxon>Rhabditomorpha</taxon>
        <taxon>Strongyloidea</taxon>
        <taxon>Ancylostomatidae</taxon>
        <taxon>Bunostominae</taxon>
        <taxon>Necator</taxon>
    </lineage>
</organism>
<protein>
    <submittedName>
        <fullName evidence="1">Uncharacterized protein</fullName>
    </submittedName>
</protein>
<gene>
    <name evidence="1" type="ORF">NECAME_00121</name>
</gene>